<feature type="signal peptide" evidence="1">
    <location>
        <begin position="1"/>
        <end position="19"/>
    </location>
</feature>
<keyword evidence="1" id="KW-0732">Signal</keyword>
<dbReference type="Pfam" id="PF06674">
    <property type="entry name" value="DUF1176"/>
    <property type="match status" value="1"/>
</dbReference>
<reference evidence="2 3" key="1">
    <citation type="submission" date="2018-06" db="EMBL/GenBank/DDBJ databases">
        <authorList>
            <consortium name="Pathogen Informatics"/>
            <person name="Doyle S."/>
        </authorList>
    </citation>
    <scope>NUCLEOTIDE SEQUENCE [LARGE SCALE GENOMIC DNA]</scope>
    <source>
        <strain evidence="2 3">NCTC9381</strain>
    </source>
</reference>
<gene>
    <name evidence="2" type="ORF">NCTC9381_04603</name>
</gene>
<name>A0A379AM11_ENTAG</name>
<dbReference type="AlphaFoldDB" id="A0A379AM11"/>
<dbReference type="Proteomes" id="UP000254640">
    <property type="component" value="Unassembled WGS sequence"/>
</dbReference>
<dbReference type="InterPro" id="IPR009560">
    <property type="entry name" value="DUF1176"/>
</dbReference>
<protein>
    <submittedName>
        <fullName evidence="2">Protein of uncharacterized function (DUF1176)</fullName>
    </submittedName>
</protein>
<evidence type="ECO:0000256" key="1">
    <source>
        <dbReference type="SAM" id="SignalP"/>
    </source>
</evidence>
<evidence type="ECO:0000313" key="2">
    <source>
        <dbReference type="EMBL" id="SUB18639.1"/>
    </source>
</evidence>
<feature type="chain" id="PRO_5016886856" evidence="1">
    <location>
        <begin position="20"/>
        <end position="348"/>
    </location>
</feature>
<accession>A0A379AM11</accession>
<proteinExistence type="predicted"/>
<organism evidence="2 3">
    <name type="scientific">Enterobacter agglomerans</name>
    <name type="common">Erwinia herbicola</name>
    <name type="synonym">Pantoea agglomerans</name>
    <dbReference type="NCBI Taxonomy" id="549"/>
    <lineage>
        <taxon>Bacteria</taxon>
        <taxon>Pseudomonadati</taxon>
        <taxon>Pseudomonadota</taxon>
        <taxon>Gammaproteobacteria</taxon>
        <taxon>Enterobacterales</taxon>
        <taxon>Erwiniaceae</taxon>
        <taxon>Pantoea</taxon>
        <taxon>Pantoea agglomerans group</taxon>
    </lineage>
</organism>
<evidence type="ECO:0000313" key="3">
    <source>
        <dbReference type="Proteomes" id="UP000254640"/>
    </source>
</evidence>
<sequence>MNCKPMLFVLAMLSLSAQAAQSGKTLEHKDWEVVCDNTLTCRIAGYAKEEDPSGSILLTRAAGPATETVGEVTLGDTEDDSKPAEKLTLWINGKSAGDLVAADDNWRMSASQTSAVISAVKGSGKVEFKGGTKPFLLSGEGAYAVLLKADDVQGRIGTPGALTKKGNKPESSVAKAVPAPVIQAAKTLSGEPRLLTAPEIDALKTRLLSTVNHNDDDTCDSLYSPAENSDPETDGLTLTPLDDTHALLSALCWRAAYNEGYGYWVIDNQLKGTPVLVTISGSDYDKGEITNVQKGRGIGDCMSQESWVWDGQAFRKSYDGGTGMCRYIHAGGTWDLPTLVTDVKPVSG</sequence>
<dbReference type="EMBL" id="UGSO01000001">
    <property type="protein sequence ID" value="SUB18639.1"/>
    <property type="molecule type" value="Genomic_DNA"/>
</dbReference>
<keyword evidence="3" id="KW-1185">Reference proteome</keyword>